<name>A0A0U3F202_9FLAO</name>
<dbReference type="InterPro" id="IPR011008">
    <property type="entry name" value="Dimeric_a/b-barrel"/>
</dbReference>
<dbReference type="AlphaFoldDB" id="A0A0U3F202"/>
<dbReference type="PROSITE" id="PS51725">
    <property type="entry name" value="ABM"/>
    <property type="match status" value="1"/>
</dbReference>
<protein>
    <submittedName>
        <fullName evidence="1">Antibiotic biosynthesis monooxygenase</fullName>
    </submittedName>
</protein>
<evidence type="ECO:0000313" key="2">
    <source>
        <dbReference type="Proteomes" id="UP000069030"/>
    </source>
</evidence>
<accession>A0A0U3F202</accession>
<dbReference type="Proteomes" id="UP000069030">
    <property type="component" value="Chromosome"/>
</dbReference>
<keyword evidence="1" id="KW-0560">Oxidoreductase</keyword>
<keyword evidence="1" id="KW-0503">Monooxygenase</keyword>
<dbReference type="GeneID" id="66975742"/>
<dbReference type="InterPro" id="IPR007138">
    <property type="entry name" value="ABM_dom"/>
</dbReference>
<gene>
    <name evidence="1" type="ORF">AS202_13535</name>
</gene>
<dbReference type="eggNOG" id="COG2329">
    <property type="taxonomic scope" value="Bacteria"/>
</dbReference>
<dbReference type="Pfam" id="PF03992">
    <property type="entry name" value="ABM"/>
    <property type="match status" value="1"/>
</dbReference>
<sequence length="98" mass="11923">MFIRIVKLTLLENKVHDFLEHFDTIKDKVRHYPGCQFLEVYRDKDQSNIFFTYSYWEDESNLEAYKKSELFGEIWPYTKTLFKEKAEAWSVDKVVTLK</sequence>
<evidence type="ECO:0000313" key="1">
    <source>
        <dbReference type="EMBL" id="ALU27114.1"/>
    </source>
</evidence>
<dbReference type="GO" id="GO:0004497">
    <property type="term" value="F:monooxygenase activity"/>
    <property type="evidence" value="ECO:0007669"/>
    <property type="project" value="UniProtKB-KW"/>
</dbReference>
<reference evidence="1 2" key="1">
    <citation type="journal article" date="2016" name="J. Zhejiang Univ. Sci. B">
        <title>Antibiotic resistance mechanisms of Myroides sp.</title>
        <authorList>
            <person name="Hu S."/>
            <person name="Yuan S."/>
            <person name="Qu H."/>
            <person name="Jiang T."/>
            <person name="Zhou Y."/>
            <person name="Wang M."/>
            <person name="Ming D."/>
        </authorList>
    </citation>
    <scope>NUCLEOTIDE SEQUENCE [LARGE SCALE GENOMIC DNA]</scope>
    <source>
        <strain evidence="1 2">PR63039</strain>
    </source>
</reference>
<dbReference type="Gene3D" id="3.30.70.100">
    <property type="match status" value="1"/>
</dbReference>
<dbReference type="EMBL" id="CP013690">
    <property type="protein sequence ID" value="ALU27114.1"/>
    <property type="molecule type" value="Genomic_DNA"/>
</dbReference>
<dbReference type="SUPFAM" id="SSF54909">
    <property type="entry name" value="Dimeric alpha+beta barrel"/>
    <property type="match status" value="1"/>
</dbReference>
<dbReference type="RefSeq" id="WP_006259028.1">
    <property type="nucleotide sequence ID" value="NZ_BCMQ01000003.1"/>
</dbReference>
<dbReference type="KEGG" id="mod:AS202_13535"/>
<organism evidence="1 2">
    <name type="scientific">Myroides odoratimimus</name>
    <dbReference type="NCBI Taxonomy" id="76832"/>
    <lineage>
        <taxon>Bacteria</taxon>
        <taxon>Pseudomonadati</taxon>
        <taxon>Bacteroidota</taxon>
        <taxon>Flavobacteriia</taxon>
        <taxon>Flavobacteriales</taxon>
        <taxon>Flavobacteriaceae</taxon>
        <taxon>Myroides</taxon>
    </lineage>
</organism>
<proteinExistence type="predicted"/>